<accession>A0ACC6FRW2</accession>
<protein>
    <submittedName>
        <fullName evidence="1">Glycosyltransferase</fullName>
        <ecNumber evidence="1">2.4.-.-</ecNumber>
    </submittedName>
</protein>
<dbReference type="EMBL" id="JANURN010000004">
    <property type="protein sequence ID" value="MDL0082024.1"/>
    <property type="molecule type" value="Genomic_DNA"/>
</dbReference>
<sequence length="428" mass="47863">MKPLAIIIPIYNVAQYLPECLESLSAQSYGEFVAICVDDGSSDSSAQIIAEYAKRDSRFILLTQDNQGIGAARNTGLRYVYDALPQVGYIGFMDPDDAVGVDYYANLIYALESNATQMATTRDVCRFLDSSYDSAMFALRQPRDKGITRKVTSKNIAHKIEAPRSVFTRALLQNLRFPTNRFAEDVGFSVCAHALASKVALSKNARYFYRVRSGSLTSTTHPPQEFFQVFGFVYEFFKRHGHLESYRLPTDLLRPNRFAKVDSSYLAQLQEFLRSLDLSPSVLEQNKPLRLALQAKSLDEFMARTRSFREWRADKFCLHLTKNRKTIILFGKTLLDASMALTPPRPTSSPSHQASPRIAIIAKDITEAGGGERVGVNLANAFIECGFKVRVISLFSSNNAPIYPLDSRAELLSLSLSLSKSCAQHLTK</sequence>
<keyword evidence="1" id="KW-0328">Glycosyltransferase</keyword>
<organism evidence="1 2">
    <name type="scientific">Helicobacter zhangjianzhongii</name>
    <dbReference type="NCBI Taxonomy" id="2974574"/>
    <lineage>
        <taxon>Bacteria</taxon>
        <taxon>Pseudomonadati</taxon>
        <taxon>Campylobacterota</taxon>
        <taxon>Epsilonproteobacteria</taxon>
        <taxon>Campylobacterales</taxon>
        <taxon>Helicobacteraceae</taxon>
        <taxon>Helicobacter</taxon>
    </lineage>
</organism>
<dbReference type="Proteomes" id="UP001173802">
    <property type="component" value="Unassembled WGS sequence"/>
</dbReference>
<reference evidence="1 2" key="1">
    <citation type="journal article" date="2023" name="Microorganisms">
        <title>Isolation and Genomic Characteristics of Cat-Borne Campylobacter felis sp. nov. and Sheep-Borne Campylobacter ovis sp. nov.</title>
        <authorList>
            <person name="Wang H."/>
            <person name="Li Y."/>
            <person name="Gu Y."/>
            <person name="Zhou G."/>
            <person name="Chen X."/>
            <person name="Zhang X."/>
            <person name="Shao Z."/>
            <person name="Zhang J."/>
            <person name="Zhang M."/>
        </authorList>
    </citation>
    <scope>NUCLEOTIDE SEQUENCE [LARGE SCALE GENOMIC DNA]</scope>
    <source>
        <strain evidence="1 2">XJK30-2</strain>
    </source>
</reference>
<evidence type="ECO:0000313" key="1">
    <source>
        <dbReference type="EMBL" id="MDL0082024.1"/>
    </source>
</evidence>
<name>A0ACC6FRW2_9HELI</name>
<evidence type="ECO:0000313" key="2">
    <source>
        <dbReference type="Proteomes" id="UP001173802"/>
    </source>
</evidence>
<comment type="caution">
    <text evidence="1">The sequence shown here is derived from an EMBL/GenBank/DDBJ whole genome shotgun (WGS) entry which is preliminary data.</text>
</comment>
<keyword evidence="1" id="KW-0808">Transferase</keyword>
<proteinExistence type="predicted"/>
<keyword evidence="2" id="KW-1185">Reference proteome</keyword>
<gene>
    <name evidence="1" type="ORF">NYG90_04950</name>
</gene>
<dbReference type="EC" id="2.4.-.-" evidence="1"/>